<name>A0A0H3C404_CAUVN</name>
<evidence type="ECO:0000313" key="5">
    <source>
        <dbReference type="Proteomes" id="UP000001364"/>
    </source>
</evidence>
<dbReference type="HOGENOM" id="CLU_026005_2_0_5"/>
<keyword evidence="5" id="KW-1185">Reference proteome</keyword>
<keyword evidence="1" id="KW-0812">Transmembrane</keyword>
<dbReference type="OrthoDB" id="7522752at2"/>
<feature type="transmembrane region" description="Helical" evidence="1">
    <location>
        <begin position="30"/>
        <end position="49"/>
    </location>
</feature>
<protein>
    <submittedName>
        <fullName evidence="4">TadG/vWA-family protein CpaL</fullName>
    </submittedName>
</protein>
<gene>
    <name evidence="4" type="primary">cpaL</name>
    <name evidence="4" type="ordered locus">CCNA_00199</name>
</gene>
<dbReference type="Proteomes" id="UP000001364">
    <property type="component" value="Chromosome"/>
</dbReference>
<dbReference type="RefSeq" id="YP_002515574.1">
    <property type="nucleotide sequence ID" value="NC_011916.1"/>
</dbReference>
<feature type="domain" description="Ubiquitin-activating enzyme E1 FCCH" evidence="3">
    <location>
        <begin position="247"/>
        <end position="309"/>
    </location>
</feature>
<dbReference type="GeneID" id="7330245"/>
<dbReference type="Pfam" id="PF13400">
    <property type="entry name" value="Tad"/>
    <property type="match status" value="1"/>
</dbReference>
<accession>A0A0H3C404</accession>
<dbReference type="InterPro" id="IPR036465">
    <property type="entry name" value="vWFA_dom_sf"/>
</dbReference>
<dbReference type="SUPFAM" id="SSF53300">
    <property type="entry name" value="vWA-like"/>
    <property type="match status" value="1"/>
</dbReference>
<dbReference type="InterPro" id="IPR028087">
    <property type="entry name" value="Tad_N"/>
</dbReference>
<keyword evidence="1" id="KW-1133">Transmembrane helix</keyword>
<evidence type="ECO:0000259" key="3">
    <source>
        <dbReference type="Pfam" id="PF16190"/>
    </source>
</evidence>
<dbReference type="RefSeq" id="WP_010918088.1">
    <property type="nucleotide sequence ID" value="NC_011916.1"/>
</dbReference>
<evidence type="ECO:0000313" key="4">
    <source>
        <dbReference type="EMBL" id="ACL93666.1"/>
    </source>
</evidence>
<feature type="domain" description="Ubiquitin-activating enzyme E1 FCCH" evidence="3">
    <location>
        <begin position="317"/>
        <end position="379"/>
    </location>
</feature>
<dbReference type="PATRIC" id="fig|565050.3.peg.197"/>
<dbReference type="EMBL" id="CP001340">
    <property type="protein sequence ID" value="ACL93666.1"/>
    <property type="molecule type" value="Genomic_DNA"/>
</dbReference>
<evidence type="ECO:0000256" key="1">
    <source>
        <dbReference type="SAM" id="Phobius"/>
    </source>
</evidence>
<evidence type="ECO:0000259" key="2">
    <source>
        <dbReference type="Pfam" id="PF13400"/>
    </source>
</evidence>
<dbReference type="KEGG" id="ccs:CCNA_00199"/>
<dbReference type="AlphaFoldDB" id="A0A0H3C404"/>
<proteinExistence type="predicted"/>
<dbReference type="InterPro" id="IPR032418">
    <property type="entry name" value="E1_FCCH"/>
</dbReference>
<dbReference type="Pfam" id="PF16190">
    <property type="entry name" value="E1_FCCH"/>
    <property type="match status" value="2"/>
</dbReference>
<sequence length="626" mass="65470">MPTKSRFLRRLSEGVAAFARRLRRDDRGAIAIQFALLALPLSILLFGLLDVGRLSLQRRQMQDALDAATLMAARSTATSSADLDTTGDAAFLAEIAGMNLGLTASSSTFSAGTNNRVIGTATATLRPIIANLWQSGNFTVTASSEVVRASKNLEIALVLDITGSMGNGTRIADLKVAAADLVDVLVRDTQTPFYSKMALVPYSAGVNVGATYADAVRGPVPVKTITGAAWASGSARSITGITRANPAVVTASGHGLSTGDYVYITGVRGMTSVNDKIYRVTRSDPDKVSLNSTNTSSASNYTNGGTIQKCLTSTCQVVITTSTSHGFTTGDEIRFAGMSGLTSLNGTTRTITVLTNTTFDSSLTGPGSSTYSSGGTATCEESTVPGCEKIRFTNVDGYERVNSQSTCATERIGSQAYTDAAPSTAYVGSHYPTAGSSSSTVCPTATITPLSTDKTALKAQINGLTVGGATAGQIGLAWGWYMVAPNFGYLWPNASQRPAAYKARDLMKVVILMTDGGFNMTYCNSVVARNIGSGTNIGDDERINCDATNGSSFDQAAELCDSIKASANDITLYTVGFTVGNDQTARNFLTNCASSTDKAYFPATGSELKASFQAIAQEISNLRIAR</sequence>
<feature type="domain" description="Putative Flp pilus-assembly TadG-like N-terminal" evidence="2">
    <location>
        <begin position="28"/>
        <end position="74"/>
    </location>
</feature>
<dbReference type="Gene3D" id="3.40.50.410">
    <property type="entry name" value="von Willebrand factor, type A domain"/>
    <property type="match status" value="1"/>
</dbReference>
<keyword evidence="1" id="KW-0472">Membrane</keyword>
<dbReference type="Gene3D" id="2.40.30.180">
    <property type="entry name" value="Ubiquitin-activating enzyme E1, FCCH domain"/>
    <property type="match status" value="2"/>
</dbReference>
<reference evidence="4 5" key="1">
    <citation type="journal article" date="2010" name="J. Bacteriol.">
        <title>The genetic basis of laboratory adaptation in Caulobacter crescentus.</title>
        <authorList>
            <person name="Marks M.E."/>
            <person name="Castro-Rojas C.M."/>
            <person name="Teiling C."/>
            <person name="Du L."/>
            <person name="Kapatral V."/>
            <person name="Walunas T.L."/>
            <person name="Crosson S."/>
        </authorList>
    </citation>
    <scope>NUCLEOTIDE SEQUENCE [LARGE SCALE GENOMIC DNA]</scope>
    <source>
        <strain evidence="5">NA1000 / CB15N</strain>
    </source>
</reference>
<organism evidence="4 5">
    <name type="scientific">Caulobacter vibrioides (strain NA1000 / CB15N)</name>
    <name type="common">Caulobacter crescentus</name>
    <dbReference type="NCBI Taxonomy" id="565050"/>
    <lineage>
        <taxon>Bacteria</taxon>
        <taxon>Pseudomonadati</taxon>
        <taxon>Pseudomonadota</taxon>
        <taxon>Alphaproteobacteria</taxon>
        <taxon>Caulobacterales</taxon>
        <taxon>Caulobacteraceae</taxon>
        <taxon>Caulobacter</taxon>
    </lineage>
</organism>
<dbReference type="InterPro" id="IPR042302">
    <property type="entry name" value="E1_FCCH_sf"/>
</dbReference>